<feature type="binding site" evidence="7">
    <location>
        <position position="462"/>
    </location>
    <ligand>
        <name>Mg(2+)</name>
        <dbReference type="ChEBI" id="CHEBI:18420"/>
    </ligand>
</feature>
<dbReference type="EMBL" id="JBHRUV010000075">
    <property type="protein sequence ID" value="MFC3267065.1"/>
    <property type="molecule type" value="Genomic_DNA"/>
</dbReference>
<dbReference type="Pfam" id="PF04997">
    <property type="entry name" value="RNA_pol_Rpb1_1"/>
    <property type="match status" value="1"/>
</dbReference>
<comment type="caution">
    <text evidence="11">The sequence shown here is derived from an EMBL/GenBank/DDBJ whole genome shotgun (WGS) entry which is preliminary data.</text>
</comment>
<keyword evidence="5 7" id="KW-0804">Transcription</keyword>
<feature type="binding site" evidence="7">
    <location>
        <position position="86"/>
    </location>
    <ligand>
        <name>Zn(2+)</name>
        <dbReference type="ChEBI" id="CHEBI:29105"/>
        <label>1</label>
    </ligand>
</feature>
<evidence type="ECO:0000259" key="10">
    <source>
        <dbReference type="SMART" id="SM00663"/>
    </source>
</evidence>
<dbReference type="InterPro" id="IPR042102">
    <property type="entry name" value="RNA_pol_Rpb1_3_sf"/>
</dbReference>
<organism evidence="11 12">
    <name type="scientific">Camelimonas abortus</name>
    <dbReference type="NCBI Taxonomy" id="1017184"/>
    <lineage>
        <taxon>Bacteria</taxon>
        <taxon>Pseudomonadati</taxon>
        <taxon>Pseudomonadota</taxon>
        <taxon>Alphaproteobacteria</taxon>
        <taxon>Hyphomicrobiales</taxon>
        <taxon>Chelatococcaceae</taxon>
        <taxon>Camelimonas</taxon>
    </lineage>
</organism>
<comment type="catalytic activity">
    <reaction evidence="6 7 8">
        <text>RNA(n) + a ribonucleoside 5'-triphosphate = RNA(n+1) + diphosphate</text>
        <dbReference type="Rhea" id="RHEA:21248"/>
        <dbReference type="Rhea" id="RHEA-COMP:14527"/>
        <dbReference type="Rhea" id="RHEA-COMP:17342"/>
        <dbReference type="ChEBI" id="CHEBI:33019"/>
        <dbReference type="ChEBI" id="CHEBI:61557"/>
        <dbReference type="ChEBI" id="CHEBI:140395"/>
        <dbReference type="EC" id="2.7.7.6"/>
    </reaction>
</comment>
<name>A0ABV7LH99_9HYPH</name>
<keyword evidence="12" id="KW-1185">Reference proteome</keyword>
<evidence type="ECO:0000256" key="3">
    <source>
        <dbReference type="ARBA" id="ARBA00022695"/>
    </source>
</evidence>
<dbReference type="InterPro" id="IPR000722">
    <property type="entry name" value="RNA_pol_asu"/>
</dbReference>
<dbReference type="InterPro" id="IPR045867">
    <property type="entry name" value="DNA-dir_RpoC_beta_prime"/>
</dbReference>
<comment type="subunit">
    <text evidence="7">The RNAP catalytic core consists of 2 alpha, 1 beta, 1 beta' and 1 omega subunit. When a sigma factor is associated with the core the holoenzyme is formed, which can initiate transcription.</text>
</comment>
<feature type="binding site" evidence="7">
    <location>
        <position position="71"/>
    </location>
    <ligand>
        <name>Zn(2+)</name>
        <dbReference type="ChEBI" id="CHEBI:29105"/>
        <label>1</label>
    </ligand>
</feature>
<feature type="domain" description="RNA polymerase N-terminal" evidence="10">
    <location>
        <begin position="237"/>
        <end position="516"/>
    </location>
</feature>
<dbReference type="Gene3D" id="2.40.40.20">
    <property type="match status" value="1"/>
</dbReference>
<dbReference type="RefSeq" id="WP_376830801.1">
    <property type="nucleotide sequence ID" value="NZ_JBHLWR010000006.1"/>
</dbReference>
<evidence type="ECO:0000313" key="12">
    <source>
        <dbReference type="Proteomes" id="UP001595536"/>
    </source>
</evidence>
<dbReference type="Gene3D" id="1.10.150.390">
    <property type="match status" value="1"/>
</dbReference>
<dbReference type="InterPro" id="IPR044893">
    <property type="entry name" value="RNA_pol_Rpb1_clamp_domain"/>
</dbReference>
<evidence type="ECO:0000256" key="2">
    <source>
        <dbReference type="ARBA" id="ARBA00022679"/>
    </source>
</evidence>
<dbReference type="PANTHER" id="PTHR19376:SF54">
    <property type="entry name" value="DNA-DIRECTED RNA POLYMERASE SUBUNIT BETA"/>
    <property type="match status" value="1"/>
</dbReference>
<dbReference type="InterPro" id="IPR038120">
    <property type="entry name" value="Rpb1_funnel_sf"/>
</dbReference>
<evidence type="ECO:0000256" key="9">
    <source>
        <dbReference type="SAM" id="MobiDB-lite"/>
    </source>
</evidence>
<dbReference type="InterPro" id="IPR007081">
    <property type="entry name" value="RNA_pol_Rpb1_5"/>
</dbReference>
<evidence type="ECO:0000256" key="8">
    <source>
        <dbReference type="RuleBase" id="RU004279"/>
    </source>
</evidence>
<accession>A0ABV7LH99</accession>
<feature type="binding site" evidence="7">
    <location>
        <position position="903"/>
    </location>
    <ligand>
        <name>Zn(2+)</name>
        <dbReference type="ChEBI" id="CHEBI:29105"/>
        <label>2</label>
    </ligand>
</feature>
<keyword evidence="7" id="KW-0460">Magnesium</keyword>
<dbReference type="SMART" id="SM00663">
    <property type="entry name" value="RPOLA_N"/>
    <property type="match status" value="1"/>
</dbReference>
<dbReference type="SUPFAM" id="SSF64484">
    <property type="entry name" value="beta and beta-prime subunits of DNA dependent RNA-polymerase"/>
    <property type="match status" value="1"/>
</dbReference>
<dbReference type="InterPro" id="IPR012754">
    <property type="entry name" value="DNA-dir_RpoC_beta_prime_bact"/>
</dbReference>
<dbReference type="NCBIfam" id="TIGR02386">
    <property type="entry name" value="rpoC_TIGR"/>
    <property type="match status" value="1"/>
</dbReference>
<reference evidence="12" key="1">
    <citation type="journal article" date="2019" name="Int. J. Syst. Evol. Microbiol.">
        <title>The Global Catalogue of Microorganisms (GCM) 10K type strain sequencing project: providing services to taxonomists for standard genome sequencing and annotation.</title>
        <authorList>
            <consortium name="The Broad Institute Genomics Platform"/>
            <consortium name="The Broad Institute Genome Sequencing Center for Infectious Disease"/>
            <person name="Wu L."/>
            <person name="Ma J."/>
        </authorList>
    </citation>
    <scope>NUCLEOTIDE SEQUENCE [LARGE SCALE GENOMIC DNA]</scope>
    <source>
        <strain evidence="12">CCM 7941</strain>
    </source>
</reference>
<dbReference type="InterPro" id="IPR006592">
    <property type="entry name" value="RNA_pol_N"/>
</dbReference>
<dbReference type="Pfam" id="PF04983">
    <property type="entry name" value="RNA_pol_Rpb1_3"/>
    <property type="match status" value="1"/>
</dbReference>
<feature type="binding site" evidence="7">
    <location>
        <position position="466"/>
    </location>
    <ligand>
        <name>Mg(2+)</name>
        <dbReference type="ChEBI" id="CHEBI:18420"/>
    </ligand>
</feature>
<feature type="compositionally biased region" description="Pro residues" evidence="9">
    <location>
        <begin position="1388"/>
        <end position="1402"/>
    </location>
</feature>
<dbReference type="Gene3D" id="1.10.40.90">
    <property type="match status" value="1"/>
</dbReference>
<evidence type="ECO:0000256" key="1">
    <source>
        <dbReference type="ARBA" id="ARBA00022478"/>
    </source>
</evidence>
<comment type="cofactor">
    <cofactor evidence="7">
        <name>Zn(2+)</name>
        <dbReference type="ChEBI" id="CHEBI:29105"/>
    </cofactor>
    <text evidence="7">Binds 2 Zn(2+) ions per subunit.</text>
</comment>
<comment type="cofactor">
    <cofactor evidence="7">
        <name>Mg(2+)</name>
        <dbReference type="ChEBI" id="CHEBI:18420"/>
    </cofactor>
    <text evidence="7">Binds 1 Mg(2+) ion per subunit.</text>
</comment>
<feature type="binding site" evidence="7">
    <location>
        <position position="73"/>
    </location>
    <ligand>
        <name>Zn(2+)</name>
        <dbReference type="ChEBI" id="CHEBI:29105"/>
        <label>1</label>
    </ligand>
</feature>
<dbReference type="Pfam" id="PF05000">
    <property type="entry name" value="RNA_pol_Rpb1_4"/>
    <property type="match status" value="1"/>
</dbReference>
<feature type="binding site" evidence="7">
    <location>
        <position position="893"/>
    </location>
    <ligand>
        <name>Zn(2+)</name>
        <dbReference type="ChEBI" id="CHEBI:29105"/>
        <label>2</label>
    </ligand>
</feature>
<gene>
    <name evidence="7 11" type="primary">rpoC</name>
    <name evidence="11" type="ORF">ACFOEX_11990</name>
</gene>
<protein>
    <recommendedName>
        <fullName evidence="7">DNA-directed RNA polymerase subunit beta'</fullName>
        <shortName evidence="7">RNAP subunit beta'</shortName>
        <ecNumber evidence="7">2.7.7.6</ecNumber>
    </recommendedName>
    <alternativeName>
        <fullName evidence="7">RNA polymerase subunit beta'</fullName>
    </alternativeName>
    <alternativeName>
        <fullName evidence="7">Transcriptase subunit beta'</fullName>
    </alternativeName>
</protein>
<dbReference type="InterPro" id="IPR007080">
    <property type="entry name" value="RNA_pol_Rpb1_1"/>
</dbReference>
<dbReference type="Proteomes" id="UP001595536">
    <property type="component" value="Unassembled WGS sequence"/>
</dbReference>
<sequence length="1402" mass="155417">MNQEVMNLFNTQAPAQNFDRIRISIASPEKILSWSYGEIKKPETINYRTFKPERDGLFCARIFGPIKDYECLCGKYKRMKYKGVICEKCGVEVTLARVRRERMGHIELAAPVAHIWFLKSLPSRIGLLLDMTLKDLERILYFESYVVLDPGITPLRERQLLSEEEYLRCQDEYGEDSFTAKIGAEAIRDMLRDMDLEKIAAGLRDEIATTTSELKPKKLMKRLKIIEAFQQSGNRPEWMVMTVIPVIPPDLRPLVPLDGGRFATSDLNDLYRRVINRNNRLKRLIELRAPDIIIRNEKRMLQEAVDALFDNGRRGRVITGANKRPLKSLADMLKGKQGRFRQNLLGKRVDYSGRSVIVVGPEMKLHQCGLPKKMALELFKPFIYARLDAKGYASTVKQAKKLVEKEKPEVWDILDEVIREHPVMLNRAPTLHRLGIQAFEPVLIEGKAIQLHPLVCAAFNADFDGDQMAVHVPLSLEAQLEARVLMMSTNNILHPANGSPIIVPSQDIVLGLYYMSMMADGEPGEHRPGNARNPMQGVYGDIGELEHALASRVVTLHTKIRYRWTGVDENGQTYSRFYDTTPGRVLLSRVLPRHPRLTFDVVNKLMTKKEIQALIDLVYRTCGQKESVIFCDRIMALGFSHACRAGISFGKDDMVVPPNKWEIVEATRALVKDYEQQYQDGLITQGEKYNKVVDAWAKCSDKLAAEMMACISRVEKDENGRDRPVNSIYMMAHSGARGSPAQMKQLGAMRGLMAKPSGEIIESAIVSNFKEGLDVLEYFNSTHGARKGLADTALKTANSGYLTRRLVDVAQDAVIRETDCGSTKGITMRAIVDAGQVVASLVSRVLGRTVADDVVDADGNVIVARGEMVEEKHIDAINAANIQQIRIRSVLTCDSKNGVCATCYGRDLARGHTVNLGEAVGVIAAQSIGEPGTQLTMRTFHIGGAAQIADHSFLESNFEGTVKIRNRHVARNSDGDLIALARNISIVIHGPDGAERAVHRVQYGARLRVDDGDTVKRGQRLADWDPYTRPILTEVDGVVAYEDLVEGASLTETVDESTGIAKRLVTDWRGSSRGSDLKPAIAIMQGDKVARLQRGSEARYLLSVDAIIAVDPGAHVKAGDVLARIPMDSAKTRDITGGLPRVAELFEARRPKDAAIIAEKSGTIRFGRDYKNKRRITLEPHDGSEPVEYLIPKGKHIHLQDGDVVEVGDFIVDGNPAPHDILAIKGVEELAAYLVNEIQEVYRLQGVTINDKHIEVIVRQMLQKVEITDPGDSDFMVGEQVDRFDLHEANQALEAEGKKPASGNPVLLGITKASLQTRSFISAASFQETTRVLTEAAVNGRCDNLEGLKENVIVGSLIPAGTGAIAAALREVARRRDELILAQHRKPAPTPAAPPAALPPAE</sequence>
<dbReference type="Gene3D" id="2.40.50.100">
    <property type="match status" value="3"/>
</dbReference>
<dbReference type="EC" id="2.7.7.6" evidence="7"/>
<dbReference type="Gene3D" id="1.10.1790.20">
    <property type="match status" value="1"/>
</dbReference>
<evidence type="ECO:0000256" key="4">
    <source>
        <dbReference type="ARBA" id="ARBA00022723"/>
    </source>
</evidence>
<dbReference type="InterPro" id="IPR007083">
    <property type="entry name" value="RNA_pol_Rpb1_4"/>
</dbReference>
<keyword evidence="2 7" id="KW-0808">Transferase</keyword>
<feature type="binding site" evidence="7">
    <location>
        <position position="89"/>
    </location>
    <ligand>
        <name>Zn(2+)</name>
        <dbReference type="ChEBI" id="CHEBI:29105"/>
        <label>1</label>
    </ligand>
</feature>
<dbReference type="CDD" id="cd02655">
    <property type="entry name" value="RNAP_beta'_C"/>
    <property type="match status" value="1"/>
</dbReference>
<feature type="region of interest" description="Disordered" evidence="9">
    <location>
        <begin position="1383"/>
        <end position="1402"/>
    </location>
</feature>
<comment type="similarity">
    <text evidence="7 8">Belongs to the RNA polymerase beta' chain family.</text>
</comment>
<evidence type="ECO:0000256" key="6">
    <source>
        <dbReference type="ARBA" id="ARBA00048552"/>
    </source>
</evidence>
<dbReference type="CDD" id="cd01609">
    <property type="entry name" value="RNAP_beta'_N"/>
    <property type="match status" value="1"/>
</dbReference>
<dbReference type="InterPro" id="IPR007066">
    <property type="entry name" value="RNA_pol_Rpb1_3"/>
</dbReference>
<dbReference type="Pfam" id="PF04998">
    <property type="entry name" value="RNA_pol_Rpb1_5"/>
    <property type="match status" value="1"/>
</dbReference>
<keyword evidence="7" id="KW-0862">Zinc</keyword>
<proteinExistence type="inferred from homology"/>
<keyword evidence="4 7" id="KW-0479">Metal-binding</keyword>
<comment type="function">
    <text evidence="7 8">DNA-dependent RNA polymerase catalyzes the transcription of DNA into RNA using the four ribonucleoside triphosphates as substrates.</text>
</comment>
<feature type="binding site" evidence="7">
    <location>
        <position position="900"/>
    </location>
    <ligand>
        <name>Zn(2+)</name>
        <dbReference type="ChEBI" id="CHEBI:29105"/>
        <label>2</label>
    </ligand>
</feature>
<feature type="binding site" evidence="7">
    <location>
        <position position="820"/>
    </location>
    <ligand>
        <name>Zn(2+)</name>
        <dbReference type="ChEBI" id="CHEBI:29105"/>
        <label>2</label>
    </ligand>
</feature>
<dbReference type="GO" id="GO:0003899">
    <property type="term" value="F:DNA-directed RNA polymerase activity"/>
    <property type="evidence" value="ECO:0007669"/>
    <property type="project" value="UniProtKB-EC"/>
</dbReference>
<dbReference type="HAMAP" id="MF_01322">
    <property type="entry name" value="RNApol_bact_RpoC"/>
    <property type="match status" value="1"/>
</dbReference>
<evidence type="ECO:0000256" key="7">
    <source>
        <dbReference type="HAMAP-Rule" id="MF_01322"/>
    </source>
</evidence>
<evidence type="ECO:0000256" key="5">
    <source>
        <dbReference type="ARBA" id="ARBA00023163"/>
    </source>
</evidence>
<dbReference type="PANTHER" id="PTHR19376">
    <property type="entry name" value="DNA-DIRECTED RNA POLYMERASE"/>
    <property type="match status" value="1"/>
</dbReference>
<dbReference type="GO" id="GO:0000428">
    <property type="term" value="C:DNA-directed RNA polymerase complex"/>
    <property type="evidence" value="ECO:0007669"/>
    <property type="project" value="UniProtKB-KW"/>
</dbReference>
<dbReference type="Gene3D" id="1.10.274.100">
    <property type="entry name" value="RNA polymerase Rpb1, domain 3"/>
    <property type="match status" value="2"/>
</dbReference>
<dbReference type="Gene3D" id="4.10.860.120">
    <property type="entry name" value="RNA polymerase II, clamp domain"/>
    <property type="match status" value="1"/>
</dbReference>
<dbReference type="Pfam" id="PF00623">
    <property type="entry name" value="RNA_pol_Rpb1_2"/>
    <property type="match status" value="1"/>
</dbReference>
<dbReference type="Gene3D" id="1.10.132.30">
    <property type="match status" value="1"/>
</dbReference>
<keyword evidence="1 7" id="KW-0240">DNA-directed RNA polymerase</keyword>
<keyword evidence="3 7" id="KW-0548">Nucleotidyltransferase</keyword>
<evidence type="ECO:0000313" key="11">
    <source>
        <dbReference type="EMBL" id="MFC3267065.1"/>
    </source>
</evidence>
<feature type="binding site" evidence="7">
    <location>
        <position position="464"/>
    </location>
    <ligand>
        <name>Mg(2+)</name>
        <dbReference type="ChEBI" id="CHEBI:18420"/>
    </ligand>
</feature>